<feature type="domain" description="Clp1 P-loop" evidence="10">
    <location>
        <begin position="98"/>
        <end position="272"/>
    </location>
</feature>
<keyword evidence="5" id="KW-0418">Kinase</keyword>
<comment type="cofactor">
    <cofactor evidence="1">
        <name>a divalent metal cation</name>
        <dbReference type="ChEBI" id="CHEBI:60240"/>
    </cofactor>
</comment>
<comment type="function">
    <text evidence="7">Polynucleotide kinase that can phosphorylate the 5'-hydroxyl groups of both single-stranded RNA (ssRNA) and single-stranded DNA (ssDNA). Exhibits a strong preference for ssRNA.</text>
</comment>
<dbReference type="InterPro" id="IPR027417">
    <property type="entry name" value="P-loop_NTPase"/>
</dbReference>
<dbReference type="HOGENOM" id="CLU_051301_1_0_2"/>
<dbReference type="GeneID" id="4908227"/>
<dbReference type="SUPFAM" id="SSF52540">
    <property type="entry name" value="P-loop containing nucleoside triphosphate hydrolases"/>
    <property type="match status" value="1"/>
</dbReference>
<dbReference type="GO" id="GO:0051734">
    <property type="term" value="F:ATP-dependent polynucleotide 5'-hydroxyl-kinase activity"/>
    <property type="evidence" value="ECO:0007669"/>
    <property type="project" value="UniProtKB-EC"/>
</dbReference>
<dbReference type="STRING" id="410359.Pcal_0955"/>
<dbReference type="PANTHER" id="PTHR12755:SF3">
    <property type="entry name" value="POLYNUCLEOTIDE 5'-HYDROXYL-KINASE NOL9"/>
    <property type="match status" value="1"/>
</dbReference>
<dbReference type="KEGG" id="pcl:Pcal_0955"/>
<comment type="catalytic activity">
    <reaction evidence="9">
        <text>a 5'-end dephospho-2'-deoxyribonucleoside-DNA + ATP = a 5'-end 5'-phospho-2'-deoxyribonucleoside-DNA + ADP + H(+)</text>
        <dbReference type="Rhea" id="RHEA:15669"/>
        <dbReference type="Rhea" id="RHEA-COMP:13180"/>
        <dbReference type="Rhea" id="RHEA-COMP:13184"/>
        <dbReference type="ChEBI" id="CHEBI:15378"/>
        <dbReference type="ChEBI" id="CHEBI:30616"/>
        <dbReference type="ChEBI" id="CHEBI:136412"/>
        <dbReference type="ChEBI" id="CHEBI:136416"/>
        <dbReference type="ChEBI" id="CHEBI:456216"/>
        <dbReference type="EC" id="2.7.1.78"/>
    </reaction>
</comment>
<evidence type="ECO:0000259" key="10">
    <source>
        <dbReference type="Pfam" id="PF16575"/>
    </source>
</evidence>
<dbReference type="RefSeq" id="WP_011849638.1">
    <property type="nucleotide sequence ID" value="NC_009073.1"/>
</dbReference>
<proteinExistence type="predicted"/>
<dbReference type="Pfam" id="PF16575">
    <property type="entry name" value="CLP1_P"/>
    <property type="match status" value="1"/>
</dbReference>
<dbReference type="EMBL" id="CP000561">
    <property type="protein sequence ID" value="ABO08380.1"/>
    <property type="molecule type" value="Genomic_DNA"/>
</dbReference>
<keyword evidence="4" id="KW-0547">Nucleotide-binding</keyword>
<dbReference type="InterPro" id="IPR032319">
    <property type="entry name" value="CLP1_P"/>
</dbReference>
<dbReference type="eggNOG" id="arCOG04127">
    <property type="taxonomic scope" value="Archaea"/>
</dbReference>
<evidence type="ECO:0000256" key="3">
    <source>
        <dbReference type="ARBA" id="ARBA00022679"/>
    </source>
</evidence>
<dbReference type="Gene3D" id="3.40.50.300">
    <property type="entry name" value="P-loop containing nucleotide triphosphate hydrolases"/>
    <property type="match status" value="1"/>
</dbReference>
<dbReference type="Proteomes" id="UP000001431">
    <property type="component" value="Chromosome"/>
</dbReference>
<dbReference type="OrthoDB" id="359472at2157"/>
<protein>
    <recommendedName>
        <fullName evidence="2">polynucleotide 5'-hydroxyl-kinase</fullName>
        <ecNumber evidence="2">2.7.1.78</ecNumber>
    </recommendedName>
</protein>
<evidence type="ECO:0000256" key="1">
    <source>
        <dbReference type="ARBA" id="ARBA00001968"/>
    </source>
</evidence>
<evidence type="ECO:0000256" key="7">
    <source>
        <dbReference type="ARBA" id="ARBA00024737"/>
    </source>
</evidence>
<dbReference type="GO" id="GO:0005524">
    <property type="term" value="F:ATP binding"/>
    <property type="evidence" value="ECO:0007669"/>
    <property type="project" value="UniProtKB-KW"/>
</dbReference>
<evidence type="ECO:0000256" key="9">
    <source>
        <dbReference type="ARBA" id="ARBA00044673"/>
    </source>
</evidence>
<keyword evidence="6" id="KW-0067">ATP-binding</keyword>
<organism evidence="11 12">
    <name type="scientific">Pyrobaculum calidifontis (strain DSM 21063 / JCM 11548 / VA1)</name>
    <dbReference type="NCBI Taxonomy" id="410359"/>
    <lineage>
        <taxon>Archaea</taxon>
        <taxon>Thermoproteota</taxon>
        <taxon>Thermoprotei</taxon>
        <taxon>Thermoproteales</taxon>
        <taxon>Thermoproteaceae</taxon>
        <taxon>Pyrobaculum</taxon>
    </lineage>
</organism>
<gene>
    <name evidence="11" type="ordered locus">Pcal_0955</name>
</gene>
<reference evidence="11" key="1">
    <citation type="submission" date="2007-02" db="EMBL/GenBank/DDBJ databases">
        <title>Complete sequence of Pyrobaculum calidifontis JCM 11548.</title>
        <authorList>
            <consortium name="US DOE Joint Genome Institute"/>
            <person name="Copeland A."/>
            <person name="Lucas S."/>
            <person name="Lapidus A."/>
            <person name="Barry K."/>
            <person name="Glavina del Rio T."/>
            <person name="Dalin E."/>
            <person name="Tice H."/>
            <person name="Pitluck S."/>
            <person name="Chain P."/>
            <person name="Malfatti S."/>
            <person name="Shin M."/>
            <person name="Vergez L."/>
            <person name="Schmutz J."/>
            <person name="Larimer F."/>
            <person name="Land M."/>
            <person name="Hauser L."/>
            <person name="Kyrpides N."/>
            <person name="Mikhailova N."/>
            <person name="Cozen A.E."/>
            <person name="Fitz-Gibbon S.T."/>
            <person name="House C.H."/>
            <person name="Saltikov C."/>
            <person name="Lowe T.M."/>
            <person name="Richardson P."/>
        </authorList>
    </citation>
    <scope>NUCLEOTIDE SEQUENCE [LARGE SCALE GENOMIC DNA]</scope>
    <source>
        <strain evidence="11">JCM 11548</strain>
    </source>
</reference>
<evidence type="ECO:0000313" key="11">
    <source>
        <dbReference type="EMBL" id="ABO08380.1"/>
    </source>
</evidence>
<dbReference type="EC" id="2.7.1.78" evidence="2"/>
<evidence type="ECO:0000313" key="12">
    <source>
        <dbReference type="Proteomes" id="UP000001431"/>
    </source>
</evidence>
<comment type="catalytic activity">
    <reaction evidence="8">
        <text>a 5'-end dephospho-ribonucleoside-RNA + ATP = a 5'-end 5'-phospho-ribonucleoside-RNA + ADP + H(+)</text>
        <dbReference type="Rhea" id="RHEA:54580"/>
        <dbReference type="Rhea" id="RHEA-COMP:13936"/>
        <dbReference type="Rhea" id="RHEA-COMP:15179"/>
        <dbReference type="ChEBI" id="CHEBI:15378"/>
        <dbReference type="ChEBI" id="CHEBI:30616"/>
        <dbReference type="ChEBI" id="CHEBI:138282"/>
        <dbReference type="ChEBI" id="CHEBI:138284"/>
        <dbReference type="ChEBI" id="CHEBI:456216"/>
        <dbReference type="EC" id="2.7.1.78"/>
    </reaction>
</comment>
<keyword evidence="3" id="KW-0808">Transferase</keyword>
<evidence type="ECO:0000256" key="4">
    <source>
        <dbReference type="ARBA" id="ARBA00022741"/>
    </source>
</evidence>
<dbReference type="GO" id="GO:0006396">
    <property type="term" value="P:RNA processing"/>
    <property type="evidence" value="ECO:0007669"/>
    <property type="project" value="InterPro"/>
</dbReference>
<dbReference type="AlphaFoldDB" id="A3MUR3"/>
<name>A3MUR3_PYRCJ</name>
<evidence type="ECO:0000256" key="6">
    <source>
        <dbReference type="ARBA" id="ARBA00022840"/>
    </source>
</evidence>
<sequence>MSIRVMRSGDVYRIEGPAKVVVKRGRVYATGVVYSEGQSFTVLRARKLVIKAVEDSEVELVLGPGALLEKTSPGEEVIDIWEKSVAEMDLRGIILIIGVMDVGKSTLAALLGNKALSQGHRVAIIDADVGQNDLGPPTTISLARLDKYITHLRQLTAEKSIFLQATSLERIWPRAVKQIYKAARYALEVWKADTVVINTDGWILDEEAVAFKRRLIEEIKPSLIVGIQVENELLPIVKGYSNVLLLPPPPHVRAKSREDRKIHREMGYGRYIFPPVELAVPLDKIPICNLPLFKGVEIGDELKRMLAKTLGVPVVRAYQVGERVYALVQNDAWLMKKVGGFQVVCMPLEFEKGLLVGLEDGEGFLVGLGVMKKIYYDKRKAVLYTSSDVEKRLGEVKCIRLGLIRLDENFNEVEKVASLLKVEHAPHL</sequence>
<evidence type="ECO:0000256" key="8">
    <source>
        <dbReference type="ARBA" id="ARBA00044641"/>
    </source>
</evidence>
<dbReference type="InterPro" id="IPR045116">
    <property type="entry name" value="Clp1/Grc3"/>
</dbReference>
<accession>A3MUR3</accession>
<keyword evidence="12" id="KW-1185">Reference proteome</keyword>
<dbReference type="PANTHER" id="PTHR12755">
    <property type="entry name" value="CLEAVAGE/POLYADENYLATION FACTOR IA SUBUNIT CLP1P"/>
    <property type="match status" value="1"/>
</dbReference>
<evidence type="ECO:0000256" key="5">
    <source>
        <dbReference type="ARBA" id="ARBA00022777"/>
    </source>
</evidence>
<evidence type="ECO:0000256" key="2">
    <source>
        <dbReference type="ARBA" id="ARBA00012157"/>
    </source>
</evidence>